<feature type="transmembrane region" description="Helical" evidence="1">
    <location>
        <begin position="212"/>
        <end position="232"/>
    </location>
</feature>
<feature type="transmembrane region" description="Helical" evidence="1">
    <location>
        <begin position="126"/>
        <end position="149"/>
    </location>
</feature>
<reference evidence="3" key="1">
    <citation type="submission" date="2022-07" db="EMBL/GenBank/DDBJ databases">
        <title>The genome of Lyophyllum shimeji provides insight into the initial evolution of ectomycorrhizal fungal genome.</title>
        <authorList>
            <person name="Kobayashi Y."/>
            <person name="Shibata T."/>
            <person name="Hirakawa H."/>
            <person name="Shigenobu S."/>
            <person name="Nishiyama T."/>
            <person name="Yamada A."/>
            <person name="Hasebe M."/>
            <person name="Kawaguchi M."/>
        </authorList>
    </citation>
    <scope>NUCLEOTIDE SEQUENCE</scope>
    <source>
        <strain evidence="3">AT787</strain>
    </source>
</reference>
<feature type="domain" description="DUF6534" evidence="2">
    <location>
        <begin position="177"/>
        <end position="262"/>
    </location>
</feature>
<proteinExistence type="predicted"/>
<keyword evidence="4" id="KW-1185">Reference proteome</keyword>
<dbReference type="AlphaFoldDB" id="A0A9P3PYR4"/>
<dbReference type="Proteomes" id="UP001063166">
    <property type="component" value="Unassembled WGS sequence"/>
</dbReference>
<dbReference type="OrthoDB" id="2953893at2759"/>
<feature type="transmembrane region" description="Helical" evidence="1">
    <location>
        <begin position="99"/>
        <end position="119"/>
    </location>
</feature>
<dbReference type="Pfam" id="PF20152">
    <property type="entry name" value="DUF6534"/>
    <property type="match status" value="1"/>
</dbReference>
<protein>
    <recommendedName>
        <fullName evidence="2">DUF6534 domain-containing protein</fullName>
    </recommendedName>
</protein>
<keyword evidence="1" id="KW-0812">Transmembrane</keyword>
<feature type="transmembrane region" description="Helical" evidence="1">
    <location>
        <begin position="238"/>
        <end position="259"/>
    </location>
</feature>
<feature type="transmembrane region" description="Helical" evidence="1">
    <location>
        <begin position="26"/>
        <end position="44"/>
    </location>
</feature>
<evidence type="ECO:0000313" key="3">
    <source>
        <dbReference type="EMBL" id="GLB45495.1"/>
    </source>
</evidence>
<comment type="caution">
    <text evidence="3">The sequence shown here is derived from an EMBL/GenBank/DDBJ whole genome shotgun (WGS) entry which is preliminary data.</text>
</comment>
<feature type="transmembrane region" description="Helical" evidence="1">
    <location>
        <begin position="56"/>
        <end position="79"/>
    </location>
</feature>
<evidence type="ECO:0000313" key="4">
    <source>
        <dbReference type="Proteomes" id="UP001063166"/>
    </source>
</evidence>
<gene>
    <name evidence="3" type="ORF">LshimejAT787_2300550</name>
</gene>
<evidence type="ECO:0000259" key="2">
    <source>
        <dbReference type="Pfam" id="PF20152"/>
    </source>
</evidence>
<dbReference type="EMBL" id="BRPK01000023">
    <property type="protein sequence ID" value="GLB45495.1"/>
    <property type="molecule type" value="Genomic_DNA"/>
</dbReference>
<keyword evidence="1" id="KW-1133">Transmembrane helix</keyword>
<organism evidence="3 4">
    <name type="scientific">Lyophyllum shimeji</name>
    <name type="common">Hon-shimeji</name>
    <name type="synonym">Tricholoma shimeji</name>
    <dbReference type="NCBI Taxonomy" id="47721"/>
    <lineage>
        <taxon>Eukaryota</taxon>
        <taxon>Fungi</taxon>
        <taxon>Dikarya</taxon>
        <taxon>Basidiomycota</taxon>
        <taxon>Agaricomycotina</taxon>
        <taxon>Agaricomycetes</taxon>
        <taxon>Agaricomycetidae</taxon>
        <taxon>Agaricales</taxon>
        <taxon>Tricholomatineae</taxon>
        <taxon>Lyophyllaceae</taxon>
        <taxon>Lyophyllum</taxon>
    </lineage>
</organism>
<accession>A0A9P3PYR4</accession>
<dbReference type="PANTHER" id="PTHR40465:SF1">
    <property type="entry name" value="DUF6534 DOMAIN-CONTAINING PROTEIN"/>
    <property type="match status" value="1"/>
</dbReference>
<dbReference type="PANTHER" id="PTHR40465">
    <property type="entry name" value="CHROMOSOME 1, WHOLE GENOME SHOTGUN SEQUENCE"/>
    <property type="match status" value="1"/>
</dbReference>
<keyword evidence="1" id="KW-0472">Membrane</keyword>
<name>A0A9P3PYR4_LYOSH</name>
<feature type="transmembrane region" description="Helical" evidence="1">
    <location>
        <begin position="169"/>
        <end position="192"/>
    </location>
</feature>
<evidence type="ECO:0000256" key="1">
    <source>
        <dbReference type="SAM" id="Phobius"/>
    </source>
</evidence>
<dbReference type="InterPro" id="IPR045339">
    <property type="entry name" value="DUF6534"/>
</dbReference>
<sequence>MATNSTLPPIPPDIIDITAPQLIGTLFNWMLYGILSVQTYVYYLNFPDDTLFNKGLVYGTYIIEIAQTAMTAADLYYWFASGYGNMIHLGHVYISPADTPILCGIIAVIVQCFFAYRIFMLRRSYLWICILIVLTALLQTAGAFGTAIRGFKLAEYSRFHEQILFPESFHVWLISDTVCDILIAGTMLWIFYQTRKEGMTHGTKILAKLVRLIVETNSLTAGMALLSFIAYVALPNNNLFICTTLIMGKLYSNTLLVTFNNRLALRKVSMNEHSSYGSGGTGRTPVRRPGDTFASEVSTFRIATDRFATTTAKSELETYEIDTLKDPRRDSTTVGSTA</sequence>